<keyword evidence="2" id="KW-0479">Metal-binding</keyword>
<dbReference type="CTD" id="31615"/>
<feature type="compositionally biased region" description="Polar residues" evidence="7">
    <location>
        <begin position="589"/>
        <end position="604"/>
    </location>
</feature>
<protein>
    <submittedName>
        <fullName evidence="10 11">Uncharacterized protein sov isoform X1</fullName>
    </submittedName>
</protein>
<keyword evidence="5" id="KW-0862">Zinc</keyword>
<feature type="compositionally biased region" description="Polar residues" evidence="7">
    <location>
        <begin position="1354"/>
        <end position="1365"/>
    </location>
</feature>
<feature type="compositionally biased region" description="Low complexity" evidence="7">
    <location>
        <begin position="752"/>
        <end position="762"/>
    </location>
</feature>
<feature type="compositionally biased region" description="Basic and acidic residues" evidence="7">
    <location>
        <begin position="647"/>
        <end position="712"/>
    </location>
</feature>
<evidence type="ECO:0000256" key="4">
    <source>
        <dbReference type="ARBA" id="ARBA00022771"/>
    </source>
</evidence>
<feature type="compositionally biased region" description="Basic and acidic residues" evidence="7">
    <location>
        <begin position="782"/>
        <end position="820"/>
    </location>
</feature>
<organism evidence="9 10">
    <name type="scientific">Drosophila suzukii</name>
    <name type="common">Spotted-wing drosophila fruit fly</name>
    <dbReference type="NCBI Taxonomy" id="28584"/>
    <lineage>
        <taxon>Eukaryota</taxon>
        <taxon>Metazoa</taxon>
        <taxon>Ecdysozoa</taxon>
        <taxon>Arthropoda</taxon>
        <taxon>Hexapoda</taxon>
        <taxon>Insecta</taxon>
        <taxon>Pterygota</taxon>
        <taxon>Neoptera</taxon>
        <taxon>Endopterygota</taxon>
        <taxon>Diptera</taxon>
        <taxon>Brachycera</taxon>
        <taxon>Muscomorpha</taxon>
        <taxon>Ephydroidea</taxon>
        <taxon>Drosophilidae</taxon>
        <taxon>Drosophila</taxon>
        <taxon>Sophophora</taxon>
    </lineage>
</organism>
<feature type="region of interest" description="Disordered" evidence="7">
    <location>
        <begin position="1345"/>
        <end position="1373"/>
    </location>
</feature>
<comment type="subcellular location">
    <subcellularLocation>
        <location evidence="1">Nucleus</location>
    </subcellularLocation>
</comment>
<feature type="domain" description="C2H2-type" evidence="8">
    <location>
        <begin position="3156"/>
        <end position="3177"/>
    </location>
</feature>
<feature type="compositionally biased region" description="Polar residues" evidence="7">
    <location>
        <begin position="770"/>
        <end position="781"/>
    </location>
</feature>
<feature type="compositionally biased region" description="Basic and acidic residues" evidence="7">
    <location>
        <begin position="967"/>
        <end position="996"/>
    </location>
</feature>
<feature type="compositionally biased region" description="Acidic residues" evidence="7">
    <location>
        <begin position="1853"/>
        <end position="1882"/>
    </location>
</feature>
<evidence type="ECO:0000313" key="9">
    <source>
        <dbReference type="Proteomes" id="UP001652628"/>
    </source>
</evidence>
<sequence length="3428" mass="381310">MEESEDDVVEVACDNALKEQVQAKLAEIRSFVPFIQRVRTDYQKTLSDVQGHRLDSLVGLLQRENVSMSTLNKIERIIEKLKNRFEPRIPGEVIEITDHSESNATTAQQQIMPSGTGSKPNGLAIPSSATTTKTAPYPLAASCKTNGLPIPDAAASKAKPAIPKLERSSIGSTYGSLAKTSALGFGSFTTSTNKMSGSLTSAQNRAPLKAPLAKPLPDDKQKPVTELLAPSQTTAQVQLPDTKSPAIAEQEPAPSAFNKKRGSLPSTSLNRGVLAAMQEARMEEKKQRANAHHTSPSSAKESFAGASPEKDFSRRSYPESVQFTRRLPEKPVQPANMSDFVRRSTPPVPVPLPFSMQEAPSRQSEKIGTDECMVPATSLESASLEEARKKLAALRGGGLGLGLGGGAGAGAVQEMPPLASNINDPRGKKNLSLILPTPVTNNINNNNISLPLMTPPPIVRTPSPIPPPPSMKRGTWAAFSNNPLKSGFNAPRTSQHNSETPGDPRDPRAQRESSIETRPLNGSEPREPPRDPRIWQNKPSHSHHQQQQQPPQYPSDPRRASSVYSGFEDSTNSWQCNNNNNNNVNGNGSAYNKSSWGGSQNGSGPNVRGFKGNQNGSENAGVFNGSQSFRGGYRGGHNSRGFGKSGSRFDRDHDVPRTYGEHRKAKARAEAKAKAKAAEEERQMIAEIQRQMDAEEKRKLLAAETQRRREENEAAEATSPVIPVPELDTSYRNVTLGPLTKKLDFRIPKKTPPAAALAAPSPVNGDGDSLRSSSKSPTNKSCDAKKDKDTDKNKDRHLDKAKDKDKAEKGKDKSENSLEKSKKHHKSFDNKTEKKKNRSAKKEKKRQDREHEKKSRGGDKTREFADTDSVTSVISSENTDNLENEPPVSEANSSPIPELAPSTPDIQPAQPTGSKSSVSEAAPSADVETKQQEDDEDQDVFAILDRAKKAAVETAARKRAISTSEAKTAKENSEDKGPENAHEIKEDAIGEEDKPPKLSKLKIVLGPNAHTLMVHPDAGSLEKESKVTDSKPMEDDDHDDEEVPGPCPQLLRRIMQRRNSMAPTASKPLVDKTEIFTPSLLYEDLQEQRRKSQNARSLANMFEKTNDNCSVSTQNIISGKRRTRGLDASFNETQLSRSCFGLGQINRSRTKATDGSTSRAPDSAKHAENSMAIDANAVDPIPVPAPNRKRRRQTISKEAPITPVEPKKARLESEEIKAVKDIDISVKQPAEDNEEVNIMDVDENSSEPAAPVTVIPPPPKPRAKPRKKRNELDKLNEDIAQMYYGEEVLRATGRRACTRRSRTPSQTRSSSQRSRTPSLSRASPAGDSISSVSLGSPIFIRNVARRGKPFGPGSRSSGINRTTFKAKTLPKTKRCQVRIQRSAALEELLKKQGEKEQKPAKKRKQKEKEVRNTNPEWHAKSKAAIECVVCSKSVRRSPICHYLMNHEEHYAARLPPGVLEDLRLGRGNRPDYRISQRHYSKFHITCPFCQKQLLLNRLELGEHLSAHMGEPRHQCSHCHFPQNRLIRLQAHTETCGPGAKPQSYPDNCSLPMKVHVCHLCQFVQQNKGNMDRHLMQQHGLSKEQLKSVEREELMLCSLKDVPTAESQEDANAFLQGNEPSTSGAAKVRNTHKVPNTPKVTKKGKQLKKIKIRFKNMAKKSVRLVKREREEQEEQEREREEQEEQEEQERVVTKMEVDHDMRRLPLPPPEKEPVLVVNECLADVEMESELEEDVDEEQAIQNKSLMVDEKPVVLPGLGADLVEAGPSVLEPEPSVLEPEPSVSKPESSVLEPEPATLAQATPTPMDEEDVEVDVEQVTPPRPQSVPNPAAEEVQAVTLAELAGDVLDGIGSDCSDVEIEDEPVPVEANDEDEDNADSDDDDNNDSGKAPTDEWVDLETAKRNSKGSPKSIFQKFNRFCSRLNKAVRSSGKSGTSNGSQSSEGSHDMPDPSELMPRMRPLEPETVAERTIPVPVSPASALAAALGATPEAAPVAAPVATPITSARFKAPPKRVENVAFRKSFSDDDQKQQASYFCVRPGCTFLFSNELEGLENHFALEHPLVRWSGKCAICPEFKKVDTHLSIREELRHMRDDHMVVKSALTPLPPPIEETADVVSETEPVFAPNPDPDPAPVLPKLRVRRFTGDRLVEQLAEQNQPEAAVVLPNAPAQPNGMLRCLLAADPRPPSQQVDFNAAGLGEFLCAKPNSPPKEPVPEKQPLIINYQSGLGLSISKVYSRAQMTADPVLSTAVEDPRPDQLATPPVQTQNRKRFCCMATGCNFTAHKVMFVREHMKFHSFSFTSTGYLNCAYCSHVAVDVDDYLRHGVMIHDLAPRSDLEYASGPPSVSQQIRDMLSQRNTAAVGCPPANTTTTGQSAPVASSNPEAGGSGSGAPAGSNGLVSVSVAITDLLRPTGYSEDRLYACPQKGCIVRLTEEQFVNHLRYHIRSTPQGSEQVKCKYCTQQMQPPALRTHLQQSHARHTIFCGICLATAVNKRLMLFHVRKEHQDAYELVKRQLQFIQLRMKPDAVAKGSVEIECYVAAVEQPFGAFQMHNFQRKLFEELELRRKGTKMDFRSSEVRLLPRTPIFPKELRCAECPFITTVRTAMQMHLYGHKEEAIRQAYQTDESAIVVETGSTAAPQNEAALDSEASAAGTSGSAVPGSQAAPPQPDPPIPGKHKIFKPPYEYVPSAIRFQCGFLLCSQRFSSELVLRQHMIMQHKYSEVIYCPHCKMRPGQVSVEKYLAHLLMHKRHVYQCGACNRHNSKRVAIEKHIQDRHYNQNVDVVVHRHMDYDNTINARWLKTPKLARHAIMEYTCNLCLQYFPTALQIMAHAASVHKRSHQYHCPYCAYGGNAATFIMDHIRSEHSGKVVQPVQIYQRIVCKNKQTLGFYCSLCRESAGNLQKITAHCEERHKSRFMWKCPHCDVGHYIERHVAMHIAEVHPQETGLSVIQYEKVLNEMPDEMSWALGQPIETQPEEEVEEEKLPEEPPERATSQSHIVTEVVDLLASDDDSEELGEGQDEPKIVEFACTHCDETYSNLQDLRTKHWAIVHPEQPFYFRVQPQLLCSECKNFKGNAKALRDEHLLKVHGIRNIVAADIRRPAECAYCDYRYGDWQDLAHHISRMGHLPNDLKHVTNEELNALMLLSASGSGGAINEYYQCGLCSVVMPTKAAIGQHGQVQHSKPGERFCFRQLKADVIYHCFFCMFTSTDELTTLRHMIDHYSRFRVCHFCTLAQEGGFDEYIQHCYDIHRDDVHRFRAVHSFSDLKKFLMQVHYQFQNGLIITKSSLRYTRYNDDSMIRKLDEELMAKAQRPPIPRLHIRLKSTGVQGPAEVEVTVLEPTQCARIAKRRKTLNPDELLRIFRQEEKAQQQQRRQEQPVVLNNRMVNIPPGLVPSPTAATRSPPPSPPIVSLVGNQVRILKRRNSHVVRSGP</sequence>
<feature type="compositionally biased region" description="Basic and acidic residues" evidence="7">
    <location>
        <begin position="1664"/>
        <end position="1679"/>
    </location>
</feature>
<feature type="compositionally biased region" description="Acidic residues" evidence="7">
    <location>
        <begin position="2970"/>
        <end position="2980"/>
    </location>
</feature>
<evidence type="ECO:0000259" key="8">
    <source>
        <dbReference type="PROSITE" id="PS00028"/>
    </source>
</evidence>
<dbReference type="InterPro" id="IPR050888">
    <property type="entry name" value="ZnF_C2H2-type_TF"/>
</dbReference>
<evidence type="ECO:0000313" key="11">
    <source>
        <dbReference type="RefSeq" id="XP_016936767.2"/>
    </source>
</evidence>
<accession>A0AB39ZJ40</accession>
<feature type="compositionally biased region" description="Basic and acidic residues" evidence="7">
    <location>
        <begin position="845"/>
        <end position="865"/>
    </location>
</feature>
<feature type="region of interest" description="Disordered" evidence="7">
    <location>
        <begin position="1294"/>
        <end position="1333"/>
    </location>
</feature>
<dbReference type="Proteomes" id="UP001652628">
    <property type="component" value="Chromosome X"/>
</dbReference>
<feature type="compositionally biased region" description="Polar residues" evidence="7">
    <location>
        <begin position="230"/>
        <end position="241"/>
    </location>
</feature>
<feature type="compositionally biased region" description="Basic and acidic residues" evidence="7">
    <location>
        <begin position="524"/>
        <end position="533"/>
    </location>
</feature>
<dbReference type="PROSITE" id="PS00028">
    <property type="entry name" value="ZINC_FINGER_C2H2_1"/>
    <property type="match status" value="3"/>
</dbReference>
<feature type="compositionally biased region" description="Low complexity" evidence="7">
    <location>
        <begin position="1767"/>
        <end position="1793"/>
    </location>
</feature>
<evidence type="ECO:0000256" key="2">
    <source>
        <dbReference type="ARBA" id="ARBA00022723"/>
    </source>
</evidence>
<feature type="compositionally biased region" description="Basic and acidic residues" evidence="7">
    <location>
        <begin position="1389"/>
        <end position="1399"/>
    </location>
</feature>
<feature type="region of interest" description="Disordered" evidence="7">
    <location>
        <begin position="459"/>
        <end position="724"/>
    </location>
</feature>
<feature type="domain" description="C2H2-type" evidence="8">
    <location>
        <begin position="2691"/>
        <end position="2714"/>
    </location>
</feature>
<feature type="compositionally biased region" description="Basic residues" evidence="7">
    <location>
        <begin position="833"/>
        <end position="844"/>
    </location>
</feature>
<feature type="compositionally biased region" description="Acidic residues" evidence="7">
    <location>
        <begin position="1804"/>
        <end position="1813"/>
    </location>
</feature>
<feature type="compositionally biased region" description="Polar residues" evidence="7">
    <location>
        <begin position="102"/>
        <end position="119"/>
    </location>
</feature>
<gene>
    <name evidence="10 11" type="primary">sov</name>
</gene>
<feature type="compositionally biased region" description="Pro residues" evidence="7">
    <location>
        <begin position="459"/>
        <end position="470"/>
    </location>
</feature>
<keyword evidence="4" id="KW-0863">Zinc-finger</keyword>
<dbReference type="RefSeq" id="XP_016936766.2">
    <property type="nucleotide sequence ID" value="XM_017081277.4"/>
</dbReference>
<name>A0AB39ZJ40_DROSZ</name>
<proteinExistence type="predicted"/>
<keyword evidence="3" id="KW-0677">Repeat</keyword>
<feature type="region of interest" description="Disordered" evidence="7">
    <location>
        <begin position="1389"/>
        <end position="1416"/>
    </location>
</feature>
<evidence type="ECO:0000256" key="5">
    <source>
        <dbReference type="ARBA" id="ARBA00022833"/>
    </source>
</evidence>
<feature type="region of interest" description="Disordered" evidence="7">
    <location>
        <begin position="2357"/>
        <end position="2390"/>
    </location>
</feature>
<evidence type="ECO:0000256" key="1">
    <source>
        <dbReference type="ARBA" id="ARBA00004123"/>
    </source>
</evidence>
<feature type="region of interest" description="Disordered" evidence="7">
    <location>
        <begin position="2969"/>
        <end position="2990"/>
    </location>
</feature>
<feature type="compositionally biased region" description="Low complexity" evidence="7">
    <location>
        <begin position="577"/>
        <end position="588"/>
    </location>
</feature>
<feature type="region of interest" description="Disordered" evidence="7">
    <location>
        <begin position="1845"/>
        <end position="1907"/>
    </location>
</feature>
<feature type="region of interest" description="Disordered" evidence="7">
    <location>
        <begin position="737"/>
        <end position="998"/>
    </location>
</feature>
<feature type="compositionally biased region" description="Polar residues" evidence="7">
    <location>
        <begin position="2363"/>
        <end position="2374"/>
    </location>
</feature>
<feature type="compositionally biased region" description="Polar residues" evidence="7">
    <location>
        <begin position="868"/>
        <end position="881"/>
    </location>
</feature>
<evidence type="ECO:0000256" key="7">
    <source>
        <dbReference type="SAM" id="MobiDB-lite"/>
    </source>
</evidence>
<feature type="domain" description="C2H2-type" evidence="8">
    <location>
        <begin position="2811"/>
        <end position="2832"/>
    </location>
</feature>
<dbReference type="PANTHER" id="PTHR24406">
    <property type="entry name" value="TRANSCRIPTIONAL REPRESSOR CTCFL-RELATED"/>
    <property type="match status" value="1"/>
</dbReference>
<feature type="compositionally biased region" description="Polar residues" evidence="7">
    <location>
        <begin position="562"/>
        <end position="576"/>
    </location>
</feature>
<feature type="compositionally biased region" description="Polar residues" evidence="7">
    <location>
        <begin position="612"/>
        <end position="629"/>
    </location>
</feature>
<evidence type="ECO:0000256" key="3">
    <source>
        <dbReference type="ARBA" id="ARBA00022737"/>
    </source>
</evidence>
<feature type="compositionally biased region" description="Basic and acidic residues" evidence="7">
    <location>
        <begin position="308"/>
        <end position="317"/>
    </location>
</feature>
<dbReference type="Gene3D" id="3.30.160.60">
    <property type="entry name" value="Classic Zinc Finger"/>
    <property type="match status" value="1"/>
</dbReference>
<feature type="region of interest" description="Disordered" evidence="7">
    <location>
        <begin position="2635"/>
        <end position="2673"/>
    </location>
</feature>
<feature type="compositionally biased region" description="Polar residues" evidence="7">
    <location>
        <begin position="491"/>
        <end position="500"/>
    </location>
</feature>
<feature type="compositionally biased region" description="Polar residues" evidence="7">
    <location>
        <begin position="1927"/>
        <end position="1940"/>
    </location>
</feature>
<feature type="compositionally biased region" description="Acidic residues" evidence="7">
    <location>
        <begin position="1034"/>
        <end position="1043"/>
    </location>
</feature>
<keyword evidence="9" id="KW-1185">Reference proteome</keyword>
<reference evidence="10 11" key="1">
    <citation type="submission" date="2025-05" db="UniProtKB">
        <authorList>
            <consortium name="RefSeq"/>
        </authorList>
    </citation>
    <scope>IDENTIFICATION</scope>
</reference>
<feature type="region of interest" description="Disordered" evidence="7">
    <location>
        <begin position="1767"/>
        <end position="1831"/>
    </location>
</feature>
<feature type="compositionally biased region" description="Basic and acidic residues" evidence="7">
    <location>
        <begin position="502"/>
        <end position="515"/>
    </location>
</feature>
<feature type="region of interest" description="Disordered" evidence="7">
    <location>
        <begin position="1013"/>
        <end position="1047"/>
    </location>
</feature>
<feature type="region of interest" description="Disordered" evidence="7">
    <location>
        <begin position="1614"/>
        <end position="1645"/>
    </location>
</feature>
<feature type="region of interest" description="Disordered" evidence="7">
    <location>
        <begin position="101"/>
        <end position="129"/>
    </location>
</feature>
<feature type="region of interest" description="Disordered" evidence="7">
    <location>
        <begin position="230"/>
        <end position="267"/>
    </location>
</feature>
<feature type="compositionally biased region" description="Low complexity" evidence="7">
    <location>
        <begin position="1303"/>
        <end position="1321"/>
    </location>
</feature>
<feature type="region of interest" description="Disordered" evidence="7">
    <location>
        <begin position="1664"/>
        <end position="1691"/>
    </location>
</feature>
<feature type="region of interest" description="Disordered" evidence="7">
    <location>
        <begin position="1147"/>
        <end position="1208"/>
    </location>
</feature>
<dbReference type="GeneID" id="108015044"/>
<keyword evidence="6" id="KW-0539">Nucleus</keyword>
<feature type="region of interest" description="Disordered" evidence="7">
    <location>
        <begin position="1921"/>
        <end position="1954"/>
    </location>
</feature>
<feature type="compositionally biased region" description="Basic and acidic residues" evidence="7">
    <location>
        <begin position="1020"/>
        <end position="1033"/>
    </location>
</feature>
<dbReference type="GO" id="GO:0008270">
    <property type="term" value="F:zinc ion binding"/>
    <property type="evidence" value="ECO:0007669"/>
    <property type="project" value="UniProtKB-KW"/>
</dbReference>
<evidence type="ECO:0000256" key="6">
    <source>
        <dbReference type="ARBA" id="ARBA00023242"/>
    </source>
</evidence>
<feature type="region of interest" description="Disordered" evidence="7">
    <location>
        <begin position="283"/>
        <end position="320"/>
    </location>
</feature>
<feature type="compositionally biased region" description="Low complexity" evidence="7">
    <location>
        <begin position="2643"/>
        <end position="2661"/>
    </location>
</feature>
<dbReference type="GO" id="GO:0005634">
    <property type="term" value="C:nucleus"/>
    <property type="evidence" value="ECO:0007669"/>
    <property type="project" value="UniProtKB-SubCell"/>
</dbReference>
<feature type="compositionally biased region" description="Polar residues" evidence="7">
    <location>
        <begin position="909"/>
        <end position="919"/>
    </location>
</feature>
<evidence type="ECO:0000313" key="10">
    <source>
        <dbReference type="RefSeq" id="XP_016936766.2"/>
    </source>
</evidence>
<dbReference type="RefSeq" id="XP_016936767.2">
    <property type="nucleotide sequence ID" value="XM_017081278.4"/>
</dbReference>
<dbReference type="SMART" id="SM00355">
    <property type="entry name" value="ZnF_C2H2"/>
    <property type="match status" value="20"/>
</dbReference>
<dbReference type="InterPro" id="IPR013087">
    <property type="entry name" value="Znf_C2H2_type"/>
</dbReference>
<feature type="region of interest" description="Disordered" evidence="7">
    <location>
        <begin position="1242"/>
        <end position="1274"/>
    </location>
</feature>